<dbReference type="KEGG" id="schv:BRCON_1657"/>
<dbReference type="AlphaFoldDB" id="A0A2Z4Y5J1"/>
<dbReference type="PANTHER" id="PTHR40052">
    <property type="entry name" value="UPF0403 PROTEIN YQIW-RELATED"/>
    <property type="match status" value="1"/>
</dbReference>
<evidence type="ECO:0000313" key="3">
    <source>
        <dbReference type="Proteomes" id="UP000262583"/>
    </source>
</evidence>
<organism evidence="2 3">
    <name type="scientific">Sumerlaea chitinivorans</name>
    <dbReference type="NCBI Taxonomy" id="2250252"/>
    <lineage>
        <taxon>Bacteria</taxon>
        <taxon>Candidatus Sumerlaeota</taxon>
        <taxon>Candidatus Sumerlaeia</taxon>
        <taxon>Candidatus Sumerlaeales</taxon>
        <taxon>Candidatus Sumerlaeaceae</taxon>
        <taxon>Candidatus Sumerlaea</taxon>
    </lineage>
</organism>
<accession>A0A2Z4Y5J1</accession>
<dbReference type="PANTHER" id="PTHR40052:SF2">
    <property type="entry name" value="BACILLIREDOXIN BRXA"/>
    <property type="match status" value="1"/>
</dbReference>
<name>A0A2Z4Y5J1_SUMC1</name>
<dbReference type="NCBIfam" id="TIGR04191">
    <property type="entry name" value="YphP_YqiW"/>
    <property type="match status" value="1"/>
</dbReference>
<dbReference type="Pfam" id="PF06491">
    <property type="entry name" value="Disulph_isomer"/>
    <property type="match status" value="1"/>
</dbReference>
<dbReference type="InterPro" id="IPR009474">
    <property type="entry name" value="BrxB/BrxA"/>
</dbReference>
<evidence type="ECO:0000313" key="2">
    <source>
        <dbReference type="EMBL" id="AXA36434.1"/>
    </source>
</evidence>
<gene>
    <name evidence="2" type="ORF">BRCON_1657</name>
</gene>
<protein>
    <recommendedName>
        <fullName evidence="4">BrxA/BrxB family bacilliredoxin</fullName>
    </recommendedName>
</protein>
<dbReference type="EMBL" id="CP030759">
    <property type="protein sequence ID" value="AXA36434.1"/>
    <property type="molecule type" value="Genomic_DNA"/>
</dbReference>
<dbReference type="Gene3D" id="3.40.30.10">
    <property type="entry name" value="Glutaredoxin"/>
    <property type="match status" value="1"/>
</dbReference>
<evidence type="ECO:0008006" key="4">
    <source>
        <dbReference type="Google" id="ProtNLM"/>
    </source>
</evidence>
<evidence type="ECO:0000256" key="1">
    <source>
        <dbReference type="ARBA" id="ARBA00038305"/>
    </source>
</evidence>
<proteinExistence type="inferred from homology"/>
<dbReference type="Proteomes" id="UP000262583">
    <property type="component" value="Chromosome"/>
</dbReference>
<reference evidence="2 3" key="1">
    <citation type="submission" date="2018-05" db="EMBL/GenBank/DDBJ databases">
        <title>A metagenomic window into the 2 km-deep terrestrial subsurface aquifer revealed taxonomically and functionally diverse microbial community comprising novel uncultured bacterial lineages.</title>
        <authorList>
            <person name="Kadnikov V.V."/>
            <person name="Mardanov A.V."/>
            <person name="Beletsky A.V."/>
            <person name="Banks D."/>
            <person name="Pimenov N.V."/>
            <person name="Frank Y.A."/>
            <person name="Karnachuk O.V."/>
            <person name="Ravin N.V."/>
        </authorList>
    </citation>
    <scope>NUCLEOTIDE SEQUENCE [LARGE SCALE GENOMIC DNA]</scope>
    <source>
        <strain evidence="2">BY</strain>
    </source>
</reference>
<comment type="similarity">
    <text evidence="1">Belongs to the bacilliredoxin family.</text>
</comment>
<sequence length="143" mass="15310">MAPMYPPEITEPMRAELTALGVEDLRTPEQVDAVLGLPDTTVLVVVNSVCGCAAGGARPAVAKALRHSTLPDRVVTVFAGVDREAVERARSYFVGYAPSSPQIALLRNGEVLFMLERHNIEGRDADAIASDLIAAFDRFCAKA</sequence>